<gene>
    <name evidence="2" type="ORF">SAMN05421790_10238</name>
</gene>
<protein>
    <submittedName>
        <fullName evidence="2">TcpE family protein</fullName>
    </submittedName>
</protein>
<feature type="region of interest" description="Disordered" evidence="1">
    <location>
        <begin position="137"/>
        <end position="159"/>
    </location>
</feature>
<evidence type="ECO:0000313" key="2">
    <source>
        <dbReference type="EMBL" id="SIS48147.1"/>
    </source>
</evidence>
<evidence type="ECO:0000313" key="3">
    <source>
        <dbReference type="Proteomes" id="UP000186795"/>
    </source>
</evidence>
<sequence length="159" mass="18838">MSAEDEKAYRRSFNVQTVYSYHEGWNVPIRVWVKLPYLPGFFIEFQEGLFFILLEVLAYAFDSMGLGFEPLTQYGVIPIGLTILLKKIKPEGKYLYQWCHSFFRYMLTEKETDGALNPVDDSPGRLVILNRYYPGEKQEKKKQRRKRWFRRSNKTMAAS</sequence>
<keyword evidence="3" id="KW-1185">Reference proteome</keyword>
<proteinExistence type="predicted"/>
<feature type="compositionally biased region" description="Basic residues" evidence="1">
    <location>
        <begin position="140"/>
        <end position="153"/>
    </location>
</feature>
<reference evidence="3" key="1">
    <citation type="submission" date="2017-01" db="EMBL/GenBank/DDBJ databases">
        <authorList>
            <person name="Varghese N."/>
            <person name="Submissions S."/>
        </authorList>
    </citation>
    <scope>NUCLEOTIDE SEQUENCE [LARGE SCALE GENOMIC DNA]</scope>
    <source>
        <strain evidence="3">DSM 45196</strain>
    </source>
</reference>
<organism evidence="2 3">
    <name type="scientific">Kroppenstedtia eburnea</name>
    <dbReference type="NCBI Taxonomy" id="714067"/>
    <lineage>
        <taxon>Bacteria</taxon>
        <taxon>Bacillati</taxon>
        <taxon>Bacillota</taxon>
        <taxon>Bacilli</taxon>
        <taxon>Bacillales</taxon>
        <taxon>Thermoactinomycetaceae</taxon>
        <taxon>Kroppenstedtia</taxon>
    </lineage>
</organism>
<dbReference type="EMBL" id="FTOD01000002">
    <property type="protein sequence ID" value="SIS48147.1"/>
    <property type="molecule type" value="Genomic_DNA"/>
</dbReference>
<dbReference type="AlphaFoldDB" id="A0A1N7JFP2"/>
<dbReference type="RefSeq" id="WP_076523589.1">
    <property type="nucleotide sequence ID" value="NZ_CP048103.1"/>
</dbReference>
<dbReference type="Proteomes" id="UP000186795">
    <property type="component" value="Unassembled WGS sequence"/>
</dbReference>
<name>A0A1N7JFP2_9BACL</name>
<dbReference type="InterPro" id="IPR025608">
    <property type="entry name" value="TcpE"/>
</dbReference>
<dbReference type="OrthoDB" id="2988275at2"/>
<accession>A0A1N7JFP2</accession>
<evidence type="ECO:0000256" key="1">
    <source>
        <dbReference type="SAM" id="MobiDB-lite"/>
    </source>
</evidence>
<dbReference type="Pfam" id="PF12648">
    <property type="entry name" value="TcpE"/>
    <property type="match status" value="1"/>
</dbReference>